<reference evidence="2 3" key="1">
    <citation type="submission" date="2024-10" db="EMBL/GenBank/DDBJ databases">
        <title>Updated reference genomes for cyclostephanoid diatoms.</title>
        <authorList>
            <person name="Roberts W.R."/>
            <person name="Alverson A.J."/>
        </authorList>
    </citation>
    <scope>NUCLEOTIDE SEQUENCE [LARGE SCALE GENOMIC DNA]</scope>
    <source>
        <strain evidence="2 3">AJA010-31</strain>
    </source>
</reference>
<feature type="transmembrane region" description="Helical" evidence="1">
    <location>
        <begin position="205"/>
        <end position="227"/>
    </location>
</feature>
<organism evidence="2 3">
    <name type="scientific">Cyclotella atomus</name>
    <dbReference type="NCBI Taxonomy" id="382360"/>
    <lineage>
        <taxon>Eukaryota</taxon>
        <taxon>Sar</taxon>
        <taxon>Stramenopiles</taxon>
        <taxon>Ochrophyta</taxon>
        <taxon>Bacillariophyta</taxon>
        <taxon>Coscinodiscophyceae</taxon>
        <taxon>Thalassiosirophycidae</taxon>
        <taxon>Stephanodiscales</taxon>
        <taxon>Stephanodiscaceae</taxon>
        <taxon>Cyclotella</taxon>
    </lineage>
</organism>
<evidence type="ECO:0000256" key="1">
    <source>
        <dbReference type="SAM" id="Phobius"/>
    </source>
</evidence>
<keyword evidence="1" id="KW-1133">Transmembrane helix</keyword>
<evidence type="ECO:0000313" key="3">
    <source>
        <dbReference type="Proteomes" id="UP001530400"/>
    </source>
</evidence>
<protein>
    <submittedName>
        <fullName evidence="2">Uncharacterized protein</fullName>
    </submittedName>
</protein>
<gene>
    <name evidence="2" type="ORF">ACHAWO_005010</name>
</gene>
<keyword evidence="1" id="KW-0472">Membrane</keyword>
<keyword evidence="3" id="KW-1185">Reference proteome</keyword>
<dbReference type="Proteomes" id="UP001530400">
    <property type="component" value="Unassembled WGS sequence"/>
</dbReference>
<dbReference type="EMBL" id="JALLPJ020000466">
    <property type="protein sequence ID" value="KAL3791386.1"/>
    <property type="molecule type" value="Genomic_DNA"/>
</dbReference>
<evidence type="ECO:0000313" key="2">
    <source>
        <dbReference type="EMBL" id="KAL3791386.1"/>
    </source>
</evidence>
<keyword evidence="1" id="KW-0812">Transmembrane</keyword>
<accession>A0ABD3PVM7</accession>
<feature type="transmembrane region" description="Helical" evidence="1">
    <location>
        <begin position="233"/>
        <end position="255"/>
    </location>
</feature>
<comment type="caution">
    <text evidence="2">The sequence shown here is derived from an EMBL/GenBank/DDBJ whole genome shotgun (WGS) entry which is preliminary data.</text>
</comment>
<name>A0ABD3PVM7_9STRA</name>
<sequence length="474" mass="50585">MAVEQHCRCRWQEAAVIGACISSILAVPCSAFVRPQHVNLRRIVLHENSNTVMEGSGMVLASNKNLLNMAFSSLDDKDKYETVLTGLCAKIVDGGSSSAKEGLVDPIRLIEEMNSSGIVAGPRSIISLVDATALASDARIMAKVLSLAIKNGAIANYGTLQSTINLFPQRSNFSPFGGNRNQQLERLQNLPEVPDDDRAAEISQAITFATVVGSCLAINIFGGLFGLEDLAPWTNLVLGITVTTVVVDNFFDVLVMGGSAVAKMNEDKLPDSAKNINAPKKEEMPLGLGTGSITGSVVRGLTRLLSVNTERDCQCEAASVFAAYSLGLPCFAFQPNALEGAALVVDSLKNQQGDDVQGKLDNLASDAGILKVLIWLMAPVAMEISKHPQLISSDPREALGFLRRLNENSQNIQSNDLSAALPDDDSQAEDYLRWALAEADLLLRNNRKIVDSLSEALAGGAATVGDCVAILESW</sequence>
<proteinExistence type="predicted"/>
<dbReference type="AlphaFoldDB" id="A0ABD3PVM7"/>